<proteinExistence type="predicted"/>
<protein>
    <submittedName>
        <fullName evidence="1">Uncharacterized protein</fullName>
    </submittedName>
</protein>
<accession>A0A0B8NNH3</accession>
<dbReference type="Proteomes" id="UP000031671">
    <property type="component" value="Unassembled WGS sequence"/>
</dbReference>
<keyword evidence="2" id="KW-1185">Reference proteome</keyword>
<gene>
    <name evidence="1" type="ORF">JCM19231_5340</name>
</gene>
<evidence type="ECO:0000313" key="1">
    <source>
        <dbReference type="EMBL" id="GAM55566.1"/>
    </source>
</evidence>
<reference evidence="1 2" key="2">
    <citation type="submission" date="2015-01" db="EMBL/GenBank/DDBJ databases">
        <authorList>
            <consortium name="NBRP consortium"/>
            <person name="Sawabe T."/>
            <person name="Meirelles P."/>
            <person name="Feng G."/>
            <person name="Sayaka M."/>
            <person name="Hattori M."/>
            <person name="Ohkuma M."/>
        </authorList>
    </citation>
    <scope>NUCLEOTIDE SEQUENCE [LARGE SCALE GENOMIC DNA]</scope>
    <source>
        <strain evidence="2">JCM 19231</strain>
    </source>
</reference>
<evidence type="ECO:0000313" key="2">
    <source>
        <dbReference type="Proteomes" id="UP000031671"/>
    </source>
</evidence>
<reference evidence="1 2" key="1">
    <citation type="submission" date="2015-01" db="EMBL/GenBank/DDBJ databases">
        <title>Vibrio sp. C1 JCM 19231 whole genome shotgun sequence.</title>
        <authorList>
            <person name="Sawabe T."/>
            <person name="Meirelles P."/>
            <person name="Feng G."/>
            <person name="Sayaka M."/>
            <person name="Hattori M."/>
            <person name="Ohkuma M."/>
        </authorList>
    </citation>
    <scope>NUCLEOTIDE SEQUENCE [LARGE SCALE GENOMIC DNA]</scope>
    <source>
        <strain evidence="2">JCM 19231</strain>
    </source>
</reference>
<comment type="caution">
    <text evidence="1">The sequence shown here is derived from an EMBL/GenBank/DDBJ whole genome shotgun (WGS) entry which is preliminary data.</text>
</comment>
<organism evidence="1 2">
    <name type="scientific">Vibrio ishigakensis</name>
    <dbReference type="NCBI Taxonomy" id="1481914"/>
    <lineage>
        <taxon>Bacteria</taxon>
        <taxon>Pseudomonadati</taxon>
        <taxon>Pseudomonadota</taxon>
        <taxon>Gammaproteobacteria</taxon>
        <taxon>Vibrionales</taxon>
        <taxon>Vibrionaceae</taxon>
        <taxon>Vibrio</taxon>
    </lineage>
</organism>
<sequence>MNWVAFDCLTRNNQTSRDNIFFSRTHNLNSICIYNLRVFYSK</sequence>
<name>A0A0B8NNH3_9VIBR</name>
<dbReference type="EMBL" id="BBRZ01000015">
    <property type="protein sequence ID" value="GAM55566.1"/>
    <property type="molecule type" value="Genomic_DNA"/>
</dbReference>
<dbReference type="AlphaFoldDB" id="A0A0B8NNH3"/>